<dbReference type="InterPro" id="IPR056100">
    <property type="entry name" value="DUF7683"/>
</dbReference>
<evidence type="ECO:0000313" key="2">
    <source>
        <dbReference type="EMBL" id="VAW66870.1"/>
    </source>
</evidence>
<protein>
    <recommendedName>
        <fullName evidence="1">DUF7683 domain-containing protein</fullName>
    </recommendedName>
</protein>
<dbReference type="Gene3D" id="3.10.50.20">
    <property type="entry name" value="Cloacin immunity protein"/>
    <property type="match status" value="1"/>
</dbReference>
<name>A0A3B0XQ89_9ZZZZ</name>
<dbReference type="GO" id="GO:0015643">
    <property type="term" value="F:toxic substance binding"/>
    <property type="evidence" value="ECO:0007669"/>
    <property type="project" value="InterPro"/>
</dbReference>
<dbReference type="AlphaFoldDB" id="A0A3B0XQ89"/>
<reference evidence="2" key="1">
    <citation type="submission" date="2018-06" db="EMBL/GenBank/DDBJ databases">
        <authorList>
            <person name="Zhirakovskaya E."/>
        </authorList>
    </citation>
    <scope>NUCLEOTIDE SEQUENCE</scope>
</reference>
<gene>
    <name evidence="2" type="ORF">MNBD_GAMMA08-2193</name>
</gene>
<dbReference type="EMBL" id="UOFH01000362">
    <property type="protein sequence ID" value="VAW66870.1"/>
    <property type="molecule type" value="Genomic_DNA"/>
</dbReference>
<dbReference type="GO" id="GO:0030153">
    <property type="term" value="P:bacteriocin immunity"/>
    <property type="evidence" value="ECO:0007669"/>
    <property type="project" value="InterPro"/>
</dbReference>
<dbReference type="Pfam" id="PF24731">
    <property type="entry name" value="DUF7683"/>
    <property type="match status" value="1"/>
</dbReference>
<dbReference type="InterPro" id="IPR036528">
    <property type="entry name" value="Cloacn_immnty_sf"/>
</dbReference>
<sequence length="99" mass="11725">METNQHVDRNLKRAASNLGQYEFILNWYKINGKALLDEETLSNLSIDTLLKILGDPIWNDIYHCWAIEKKHIPALQTYTQHTFKPDTFTYFIEVYHHTS</sequence>
<evidence type="ECO:0000259" key="1">
    <source>
        <dbReference type="Pfam" id="PF24731"/>
    </source>
</evidence>
<proteinExistence type="predicted"/>
<organism evidence="2">
    <name type="scientific">hydrothermal vent metagenome</name>
    <dbReference type="NCBI Taxonomy" id="652676"/>
    <lineage>
        <taxon>unclassified sequences</taxon>
        <taxon>metagenomes</taxon>
        <taxon>ecological metagenomes</taxon>
    </lineage>
</organism>
<accession>A0A3B0XQ89</accession>
<feature type="domain" description="DUF7683" evidence="1">
    <location>
        <begin position="23"/>
        <end position="93"/>
    </location>
</feature>